<gene>
    <name evidence="2" type="ORF">G7058_04835</name>
</gene>
<organism evidence="2 3">
    <name type="scientific">Jeotgalibaca porci</name>
    <dbReference type="NCBI Taxonomy" id="1868793"/>
    <lineage>
        <taxon>Bacteria</taxon>
        <taxon>Bacillati</taxon>
        <taxon>Bacillota</taxon>
        <taxon>Bacilli</taxon>
        <taxon>Lactobacillales</taxon>
        <taxon>Carnobacteriaceae</taxon>
        <taxon>Jeotgalibaca</taxon>
    </lineage>
</organism>
<feature type="transmembrane region" description="Helical" evidence="1">
    <location>
        <begin position="49"/>
        <end position="73"/>
    </location>
</feature>
<dbReference type="KEGG" id="jpo:G7058_04835"/>
<keyword evidence="3" id="KW-1185">Reference proteome</keyword>
<dbReference type="GeneID" id="94552594"/>
<name>A0A6G7WGT1_9LACT</name>
<dbReference type="EMBL" id="CP049889">
    <property type="protein sequence ID" value="QIK51441.1"/>
    <property type="molecule type" value="Genomic_DNA"/>
</dbReference>
<dbReference type="Proteomes" id="UP000501830">
    <property type="component" value="Chromosome"/>
</dbReference>
<dbReference type="InterPro" id="IPR007165">
    <property type="entry name" value="Phage_holin_4_2"/>
</dbReference>
<dbReference type="PANTHER" id="PTHR37309:SF1">
    <property type="entry name" value="SLR0284 PROTEIN"/>
    <property type="match status" value="1"/>
</dbReference>
<feature type="transmembrane region" description="Helical" evidence="1">
    <location>
        <begin position="12"/>
        <end position="42"/>
    </location>
</feature>
<evidence type="ECO:0000313" key="2">
    <source>
        <dbReference type="EMBL" id="QIK51441.1"/>
    </source>
</evidence>
<proteinExistence type="predicted"/>
<keyword evidence="1" id="KW-0812">Transmembrane</keyword>
<dbReference type="Pfam" id="PF04020">
    <property type="entry name" value="Phage_holin_4_2"/>
    <property type="match status" value="1"/>
</dbReference>
<protein>
    <submittedName>
        <fullName evidence="2">Phage holin family protein</fullName>
    </submittedName>
</protein>
<sequence>MGFWQKIGVNTLVFLALAFFLPGFTVASGWTAMAASLVLALVNIFVKPILHIFSFPITLMTLGLFSFIINALMLSLTATLVGPGFHFNSFGTALLVSLILSLVQSSLENKK</sequence>
<dbReference type="AlphaFoldDB" id="A0A6G7WGT1"/>
<reference evidence="2 3" key="1">
    <citation type="journal article" date="2017" name="Int. J. Syst. Evol. Microbiol.">
        <title>Jeotgalibaca porci sp. nov. and Jeotgalibaca arthritidis sp. nov., isolated from pigs, and emended description of the genus Jeotgalibaca.</title>
        <authorList>
            <person name="Zamora L."/>
            <person name="Perez-Sancho M."/>
            <person name="Dominguez L."/>
            <person name="Fernandez-Garayzabal J.F."/>
            <person name="Vela A.I."/>
        </authorList>
    </citation>
    <scope>NUCLEOTIDE SEQUENCE [LARGE SCALE GENOMIC DNA]</scope>
    <source>
        <strain evidence="2 3">CCUG 69148</strain>
    </source>
</reference>
<evidence type="ECO:0000313" key="3">
    <source>
        <dbReference type="Proteomes" id="UP000501830"/>
    </source>
</evidence>
<accession>A0A6G7WGT1</accession>
<keyword evidence="1" id="KW-1133">Transmembrane helix</keyword>
<keyword evidence="1" id="KW-0472">Membrane</keyword>
<dbReference type="PANTHER" id="PTHR37309">
    <property type="entry name" value="SLR0284 PROTEIN"/>
    <property type="match status" value="1"/>
</dbReference>
<evidence type="ECO:0000256" key="1">
    <source>
        <dbReference type="SAM" id="Phobius"/>
    </source>
</evidence>
<dbReference type="RefSeq" id="WP_166062497.1">
    <property type="nucleotide sequence ID" value="NZ_CP049889.1"/>
</dbReference>
<feature type="transmembrane region" description="Helical" evidence="1">
    <location>
        <begin position="85"/>
        <end position="103"/>
    </location>
</feature>